<keyword evidence="1" id="KW-1133">Transmembrane helix</keyword>
<gene>
    <name evidence="2" type="ORF">DTO96_102211</name>
</gene>
<evidence type="ECO:0000313" key="2">
    <source>
        <dbReference type="EMBL" id="AXF86457.1"/>
    </source>
</evidence>
<keyword evidence="1" id="KW-0812">Transmembrane</keyword>
<dbReference type="AlphaFoldDB" id="A0A345DDL9"/>
<feature type="transmembrane region" description="Helical" evidence="1">
    <location>
        <begin position="50"/>
        <end position="80"/>
    </location>
</feature>
<protein>
    <submittedName>
        <fullName evidence="2">Uncharacterized protein</fullName>
    </submittedName>
</protein>
<dbReference type="EMBL" id="CP031124">
    <property type="protein sequence ID" value="AXF86457.1"/>
    <property type="molecule type" value="Genomic_DNA"/>
</dbReference>
<keyword evidence="3" id="KW-1185">Reference proteome</keyword>
<dbReference type="RefSeq" id="WP_114563532.1">
    <property type="nucleotide sequence ID" value="NZ_CP031124.1"/>
</dbReference>
<evidence type="ECO:0000313" key="3">
    <source>
        <dbReference type="Proteomes" id="UP000252182"/>
    </source>
</evidence>
<accession>A0A345DDL9</accession>
<reference evidence="3" key="1">
    <citation type="submission" date="2018-07" db="EMBL/GenBank/DDBJ databases">
        <authorList>
            <person name="Kim H."/>
        </authorList>
    </citation>
    <scope>NUCLEOTIDE SEQUENCE [LARGE SCALE GENOMIC DNA]</scope>
    <source>
        <strain evidence="3">F02</strain>
    </source>
</reference>
<proteinExistence type="predicted"/>
<dbReference type="Proteomes" id="UP000252182">
    <property type="component" value="Chromosome"/>
</dbReference>
<evidence type="ECO:0000256" key="1">
    <source>
        <dbReference type="SAM" id="Phobius"/>
    </source>
</evidence>
<organism evidence="2 3">
    <name type="scientific">Ephemeroptericola cinctiostellae</name>
    <dbReference type="NCBI Taxonomy" id="2268024"/>
    <lineage>
        <taxon>Bacteria</taxon>
        <taxon>Pseudomonadati</taxon>
        <taxon>Pseudomonadota</taxon>
        <taxon>Betaproteobacteria</taxon>
        <taxon>Burkholderiales</taxon>
        <taxon>Burkholderiaceae</taxon>
        <taxon>Ephemeroptericola</taxon>
    </lineage>
</organism>
<feature type="transmembrane region" description="Helical" evidence="1">
    <location>
        <begin position="92"/>
        <end position="116"/>
    </location>
</feature>
<feature type="transmembrane region" description="Helical" evidence="1">
    <location>
        <begin position="122"/>
        <end position="143"/>
    </location>
</feature>
<name>A0A345DDL9_9BURK</name>
<dbReference type="KEGG" id="hyf:DTO96_102211"/>
<sequence length="147" mass="16089">MNNMVKKTAVVMVVFALLGSPFGALLLWLPTLLWAVFNQSSDVLNILGSAPAILFVALFSYFVGLIPALFAGLLFAVWYVRQVGLPSPWKMVLIGSMCGGAVALVLQLNVFVIQSIDWFAQSFMWFFTCTAAGALCAWTVDLFQIND</sequence>
<keyword evidence="1" id="KW-0472">Membrane</keyword>